<dbReference type="EMBL" id="JACHWF010000001">
    <property type="protein sequence ID" value="MBB3006047.1"/>
    <property type="molecule type" value="Genomic_DNA"/>
</dbReference>
<feature type="signal peptide" evidence="1">
    <location>
        <begin position="1"/>
        <end position="18"/>
    </location>
</feature>
<dbReference type="RefSeq" id="WP_183298572.1">
    <property type="nucleotide sequence ID" value="NZ_JACHWF010000001.1"/>
</dbReference>
<evidence type="ECO:0000256" key="1">
    <source>
        <dbReference type="SAM" id="SignalP"/>
    </source>
</evidence>
<proteinExistence type="predicted"/>
<keyword evidence="3" id="KW-1185">Reference proteome</keyword>
<protein>
    <submittedName>
        <fullName evidence="2">Uncharacterized protein</fullName>
    </submittedName>
</protein>
<comment type="caution">
    <text evidence="2">The sequence shown here is derived from an EMBL/GenBank/DDBJ whole genome shotgun (WGS) entry which is preliminary data.</text>
</comment>
<feature type="chain" id="PRO_5030751853" evidence="1">
    <location>
        <begin position="19"/>
        <end position="179"/>
    </location>
</feature>
<evidence type="ECO:0000313" key="2">
    <source>
        <dbReference type="EMBL" id="MBB3006047.1"/>
    </source>
</evidence>
<dbReference type="AlphaFoldDB" id="A0A7W4V6N3"/>
<dbReference type="Proteomes" id="UP000578036">
    <property type="component" value="Unassembled WGS sequence"/>
</dbReference>
<accession>A0A7W4V6N3</accession>
<keyword evidence="1" id="KW-0732">Signal</keyword>
<organism evidence="2 3">
    <name type="scientific">Cupriavidus alkaliphilus</name>
    <dbReference type="NCBI Taxonomy" id="942866"/>
    <lineage>
        <taxon>Bacteria</taxon>
        <taxon>Pseudomonadati</taxon>
        <taxon>Pseudomonadota</taxon>
        <taxon>Betaproteobacteria</taxon>
        <taxon>Burkholderiales</taxon>
        <taxon>Burkholderiaceae</taxon>
        <taxon>Cupriavidus</taxon>
    </lineage>
</organism>
<sequence>MKMLAATVLLGAASYAMGADSLTERNRAWAAEQAVKPQWKVQQEAEDAQIRMKSFDPATVGRVAFIFSKAVEETISRGSMVTVLYRDTPCRLPIVNAKDMRAAETLHGRALVPACWGTLVSPTKDRIVVVSTYGDARQDSLTAYVEAKIQRDGSAQYVKPAMSQEEFMKNVRSYHDSLR</sequence>
<reference evidence="2 3" key="1">
    <citation type="submission" date="2020-08" db="EMBL/GenBank/DDBJ databases">
        <title>Genomic Encyclopedia of Type Strains, Phase IV (KMG-V): Genome sequencing to study the core and pangenomes of soil and plant-associated prokaryotes.</title>
        <authorList>
            <person name="Whitman W."/>
        </authorList>
    </citation>
    <scope>NUCLEOTIDE SEQUENCE [LARGE SCALE GENOMIC DNA]</scope>
    <source>
        <strain evidence="2 3">SLV-2362</strain>
    </source>
</reference>
<evidence type="ECO:0000313" key="3">
    <source>
        <dbReference type="Proteomes" id="UP000578036"/>
    </source>
</evidence>
<name>A0A7W4V6N3_9BURK</name>
<gene>
    <name evidence="2" type="ORF">FHX61_000663</name>
</gene>